<evidence type="ECO:0000313" key="8">
    <source>
        <dbReference type="Proteomes" id="UP000053780"/>
    </source>
</evidence>
<gene>
    <name evidence="7" type="ORF">NAPIS_ORF02130</name>
</gene>
<dbReference type="GO" id="GO:0003746">
    <property type="term" value="F:translation elongation factor activity"/>
    <property type="evidence" value="ECO:0007669"/>
    <property type="project" value="UniProtKB-KW"/>
</dbReference>
<dbReference type="HOGENOM" id="CLU_105983_2_1_1"/>
<keyword evidence="6" id="KW-0812">Transmembrane</keyword>
<dbReference type="GO" id="GO:0000993">
    <property type="term" value="F:RNA polymerase II complex binding"/>
    <property type="evidence" value="ECO:0007669"/>
    <property type="project" value="TreeGrafter"/>
</dbReference>
<keyword evidence="5" id="KW-0805">Transcription regulation</keyword>
<keyword evidence="6" id="KW-0472">Membrane</keyword>
<evidence type="ECO:0000256" key="3">
    <source>
        <dbReference type="ARBA" id="ARBA00022833"/>
    </source>
</evidence>
<dbReference type="SUPFAM" id="SSF57783">
    <property type="entry name" value="Zinc beta-ribbon"/>
    <property type="match status" value="1"/>
</dbReference>
<keyword evidence="5" id="KW-0863">Zinc-finger</keyword>
<evidence type="ECO:0000256" key="5">
    <source>
        <dbReference type="RuleBase" id="RU364033"/>
    </source>
</evidence>
<dbReference type="GO" id="GO:0006368">
    <property type="term" value="P:transcription elongation by RNA polymerase II"/>
    <property type="evidence" value="ECO:0007669"/>
    <property type="project" value="TreeGrafter"/>
</dbReference>
<evidence type="ECO:0000256" key="1">
    <source>
        <dbReference type="ARBA" id="ARBA00004123"/>
    </source>
</evidence>
<dbReference type="VEuPathDB" id="MicrosporidiaDB:NAPIS_ORF02130"/>
<keyword evidence="3 5" id="KW-0862">Zinc</keyword>
<keyword evidence="6" id="KW-1133">Transmembrane helix</keyword>
<organism evidence="7 8">
    <name type="scientific">Vairimorpha apis BRL 01</name>
    <dbReference type="NCBI Taxonomy" id="1037528"/>
    <lineage>
        <taxon>Eukaryota</taxon>
        <taxon>Fungi</taxon>
        <taxon>Fungi incertae sedis</taxon>
        <taxon>Microsporidia</taxon>
        <taxon>Nosematidae</taxon>
        <taxon>Vairimorpha</taxon>
    </lineage>
</organism>
<protein>
    <recommendedName>
        <fullName evidence="5">Transcription elongation factor 1 homolog</fullName>
    </recommendedName>
</protein>
<evidence type="ECO:0000256" key="2">
    <source>
        <dbReference type="ARBA" id="ARBA00009730"/>
    </source>
</evidence>
<dbReference type="GO" id="GO:0008270">
    <property type="term" value="F:zinc ion binding"/>
    <property type="evidence" value="ECO:0007669"/>
    <property type="project" value="UniProtKB-KW"/>
</dbReference>
<keyword evidence="7" id="KW-0251">Elongation factor</keyword>
<dbReference type="InterPro" id="IPR007808">
    <property type="entry name" value="Elf1"/>
</dbReference>
<feature type="transmembrane region" description="Helical" evidence="6">
    <location>
        <begin position="6"/>
        <end position="22"/>
    </location>
</feature>
<comment type="similarity">
    <text evidence="2 5">Belongs to the ELOF1 family.</text>
</comment>
<evidence type="ECO:0000256" key="4">
    <source>
        <dbReference type="ARBA" id="ARBA00023242"/>
    </source>
</evidence>
<dbReference type="PANTHER" id="PTHR20934:SF0">
    <property type="entry name" value="TRANSCRIPTION ELONGATION FACTOR 1 HOMOLOG"/>
    <property type="match status" value="1"/>
</dbReference>
<dbReference type="InterPro" id="IPR038567">
    <property type="entry name" value="T_Elf1_sf"/>
</dbReference>
<accession>T0MGX8</accession>
<keyword evidence="5" id="KW-0804">Transcription</keyword>
<keyword evidence="5" id="KW-0479">Metal-binding</keyword>
<name>T0MGX8_9MICR</name>
<comment type="function">
    <text evidence="5">Transcription elongation factor implicated in the maintenance of proper chromatin structure in actively transcribed regions.</text>
</comment>
<dbReference type="PANTHER" id="PTHR20934">
    <property type="entry name" value="TRANSCRIPTION ELONGATION FACTOR 1 HOMOLOG"/>
    <property type="match status" value="1"/>
</dbReference>
<dbReference type="EMBL" id="KE647309">
    <property type="protein sequence ID" value="EQB60300.1"/>
    <property type="molecule type" value="Genomic_DNA"/>
</dbReference>
<keyword evidence="8" id="KW-1185">Reference proteome</keyword>
<proteinExistence type="inferred from homology"/>
<sequence length="101" mass="11897">MYKNGMFICIYMFKTIFIPMGRKKVRRTKIKKIKKIQPLEKRFACPKCNQEAVVHCKVIKNQSKGYAFCTICEAQFRCEANNLTNPIDIYSAWIDSEQYSN</sequence>
<dbReference type="GO" id="GO:0008023">
    <property type="term" value="C:transcription elongation factor complex"/>
    <property type="evidence" value="ECO:0007669"/>
    <property type="project" value="TreeGrafter"/>
</dbReference>
<dbReference type="OrthoDB" id="445983at2759"/>
<evidence type="ECO:0000256" key="6">
    <source>
        <dbReference type="SAM" id="Phobius"/>
    </source>
</evidence>
<keyword evidence="7" id="KW-0648">Protein biosynthesis</keyword>
<dbReference type="Gene3D" id="2.20.25.190">
    <property type="match status" value="1"/>
</dbReference>
<dbReference type="Pfam" id="PF05129">
    <property type="entry name" value="Zn_ribbon_Elf1"/>
    <property type="match status" value="1"/>
</dbReference>
<comment type="subcellular location">
    <subcellularLocation>
        <location evidence="1 5">Nucleus</location>
    </subcellularLocation>
</comment>
<keyword evidence="4 5" id="KW-0539">Nucleus</keyword>
<evidence type="ECO:0000313" key="7">
    <source>
        <dbReference type="EMBL" id="EQB60300.1"/>
    </source>
</evidence>
<dbReference type="Proteomes" id="UP000053780">
    <property type="component" value="Unassembled WGS sequence"/>
</dbReference>
<reference evidence="7 8" key="1">
    <citation type="journal article" date="2013" name="BMC Genomics">
        <title>Genome sequencing and comparative genomics of honey bee microsporidia, Nosema apis reveal novel insights into host-parasite interactions.</title>
        <authorList>
            <person name="Chen Yp."/>
            <person name="Pettis J.S."/>
            <person name="Zhao Y."/>
            <person name="Liu X."/>
            <person name="Tallon L.J."/>
            <person name="Sadzewicz L.D."/>
            <person name="Li R."/>
            <person name="Zheng H."/>
            <person name="Huang S."/>
            <person name="Zhang X."/>
            <person name="Hamilton M.C."/>
            <person name="Pernal S.F."/>
            <person name="Melathopoulos A.P."/>
            <person name="Yan X."/>
            <person name="Evans J.D."/>
        </authorList>
    </citation>
    <scope>NUCLEOTIDE SEQUENCE [LARGE SCALE GENOMIC DNA]</scope>
    <source>
        <strain evidence="7 8">BRL 01</strain>
    </source>
</reference>
<dbReference type="AlphaFoldDB" id="T0MGX8"/>